<dbReference type="SMART" id="SM00256">
    <property type="entry name" value="FBOX"/>
    <property type="match status" value="1"/>
</dbReference>
<dbReference type="PANTHER" id="PTHR31672:SF13">
    <property type="entry name" value="F-BOX PROTEIN CPR30-LIKE"/>
    <property type="match status" value="1"/>
</dbReference>
<dbReference type="SUPFAM" id="SSF51101">
    <property type="entry name" value="Mannose-binding lectins"/>
    <property type="match status" value="1"/>
</dbReference>
<dbReference type="InterPro" id="IPR006527">
    <property type="entry name" value="F-box-assoc_dom_typ1"/>
</dbReference>
<dbReference type="InterPro" id="IPR050796">
    <property type="entry name" value="SCF_F-box_component"/>
</dbReference>
<sequence length="421" mass="48797">MLCKSGNGTHVYRVDEEEEEAELWREMAFALESSKVKVTFLYISPTYKFQLPMHNVLLSFADPLAYVLGLGNGGRKKPKCIFIPLIFIQFAVSITDNILQHEHLLWELEENILSRIPLKSVARFRSVCKRWNTLFNDLKFINNYLARPQFVLISESKICSVDVNFDGPSIEVHDLPSYIPNYQHGMVTRIHYCEGLLIYATSKGFGICNPWLRRIRWIKSKPSFCWLIGMGYDNSKPDNHYKIFGSRMNYDTRSARQPFILSFDFSIESLKPYCNLPGKNDRSNVRTLEIYRRDRFSILEQDWNTRNIEIWVTKDKIKNGDGESVEWMKFMNGDKFHEIEINELVGFETRHLTYYPSFVPLPTGANDAKSHFAFPRGVEATNGVGENEWDDGFFDNVKKISVGQSDTGVAFVKFDYSNNKA</sequence>
<feature type="non-terminal residue" evidence="4">
    <location>
        <position position="1"/>
    </location>
</feature>
<evidence type="ECO:0000259" key="3">
    <source>
        <dbReference type="PROSITE" id="PS51752"/>
    </source>
</evidence>
<dbReference type="InterPro" id="IPR017451">
    <property type="entry name" value="F-box-assoc_interact_dom"/>
</dbReference>
<dbReference type="Pfam" id="PF07734">
    <property type="entry name" value="FBA_1"/>
    <property type="match status" value="2"/>
</dbReference>
<dbReference type="InterPro" id="IPR001810">
    <property type="entry name" value="F-box_dom"/>
</dbReference>
<organism evidence="4 5">
    <name type="scientific">Brassica cretica</name>
    <name type="common">Mustard</name>
    <dbReference type="NCBI Taxonomy" id="69181"/>
    <lineage>
        <taxon>Eukaryota</taxon>
        <taxon>Viridiplantae</taxon>
        <taxon>Streptophyta</taxon>
        <taxon>Embryophyta</taxon>
        <taxon>Tracheophyta</taxon>
        <taxon>Spermatophyta</taxon>
        <taxon>Magnoliopsida</taxon>
        <taxon>eudicotyledons</taxon>
        <taxon>Gunneridae</taxon>
        <taxon>Pentapetalae</taxon>
        <taxon>rosids</taxon>
        <taxon>malvids</taxon>
        <taxon>Brassicales</taxon>
        <taxon>Brassicaceae</taxon>
        <taxon>Brassiceae</taxon>
        <taxon>Brassica</taxon>
    </lineage>
</organism>
<evidence type="ECO:0000313" key="5">
    <source>
        <dbReference type="Proteomes" id="UP000712281"/>
    </source>
</evidence>
<proteinExistence type="inferred from homology"/>
<dbReference type="PANTHER" id="PTHR31672">
    <property type="entry name" value="BNACNNG10540D PROTEIN"/>
    <property type="match status" value="1"/>
</dbReference>
<evidence type="ECO:0000313" key="4">
    <source>
        <dbReference type="EMBL" id="KAF2607577.1"/>
    </source>
</evidence>
<dbReference type="Proteomes" id="UP000712281">
    <property type="component" value="Unassembled WGS sequence"/>
</dbReference>
<dbReference type="SUPFAM" id="SSF81383">
    <property type="entry name" value="F-box domain"/>
    <property type="match status" value="1"/>
</dbReference>
<feature type="domain" description="Jacalin-type lectin" evidence="3">
    <location>
        <begin position="375"/>
        <end position="421"/>
    </location>
</feature>
<dbReference type="GO" id="GO:0030246">
    <property type="term" value="F:carbohydrate binding"/>
    <property type="evidence" value="ECO:0007669"/>
    <property type="project" value="UniProtKB-KW"/>
</dbReference>
<accession>A0A8S9LND2</accession>
<dbReference type="Pfam" id="PF00646">
    <property type="entry name" value="F-box"/>
    <property type="match status" value="1"/>
</dbReference>
<dbReference type="AlphaFoldDB" id="A0A8S9LND2"/>
<evidence type="ECO:0000256" key="1">
    <source>
        <dbReference type="ARBA" id="ARBA00006568"/>
    </source>
</evidence>
<dbReference type="CDD" id="cd22157">
    <property type="entry name" value="F-box_AtFBW1-like"/>
    <property type="match status" value="1"/>
</dbReference>
<keyword evidence="2" id="KW-0430">Lectin</keyword>
<reference evidence="4" key="1">
    <citation type="submission" date="2019-12" db="EMBL/GenBank/DDBJ databases">
        <title>Genome sequencing and annotation of Brassica cretica.</title>
        <authorList>
            <person name="Studholme D.J."/>
            <person name="Sarris P.F."/>
        </authorList>
    </citation>
    <scope>NUCLEOTIDE SEQUENCE</scope>
    <source>
        <strain evidence="4">PFS-001/15</strain>
        <tissue evidence="4">Leaf</tissue>
    </source>
</reference>
<dbReference type="Gene3D" id="1.20.1280.50">
    <property type="match status" value="1"/>
</dbReference>
<gene>
    <name evidence="4" type="ORF">F2Q68_00046521</name>
</gene>
<dbReference type="Gene3D" id="2.100.10.30">
    <property type="entry name" value="Jacalin-like lectin domain"/>
    <property type="match status" value="1"/>
</dbReference>
<name>A0A8S9LND2_BRACR</name>
<dbReference type="InterPro" id="IPR036047">
    <property type="entry name" value="F-box-like_dom_sf"/>
</dbReference>
<dbReference type="NCBIfam" id="TIGR01640">
    <property type="entry name" value="F_box_assoc_1"/>
    <property type="match status" value="1"/>
</dbReference>
<dbReference type="PROSITE" id="PS51752">
    <property type="entry name" value="JACALIN_LECTIN"/>
    <property type="match status" value="1"/>
</dbReference>
<dbReference type="EMBL" id="QGKW02000276">
    <property type="protein sequence ID" value="KAF2607577.1"/>
    <property type="molecule type" value="Genomic_DNA"/>
</dbReference>
<dbReference type="InterPro" id="IPR001229">
    <property type="entry name" value="Jacalin-like_lectin_dom"/>
</dbReference>
<evidence type="ECO:0000256" key="2">
    <source>
        <dbReference type="ARBA" id="ARBA00022734"/>
    </source>
</evidence>
<comment type="similarity">
    <text evidence="1">Belongs to the jacalin lectin family.</text>
</comment>
<dbReference type="InterPro" id="IPR036404">
    <property type="entry name" value="Jacalin-like_lectin_dom_sf"/>
</dbReference>
<protein>
    <recommendedName>
        <fullName evidence="3">Jacalin-type lectin domain-containing protein</fullName>
    </recommendedName>
</protein>
<comment type="caution">
    <text evidence="4">The sequence shown here is derived from an EMBL/GenBank/DDBJ whole genome shotgun (WGS) entry which is preliminary data.</text>
</comment>